<comment type="caution">
    <text evidence="2">The sequence shown here is derived from an EMBL/GenBank/DDBJ whole genome shotgun (WGS) entry which is preliminary data.</text>
</comment>
<evidence type="ECO:0000313" key="3">
    <source>
        <dbReference type="Proteomes" id="UP000254869"/>
    </source>
</evidence>
<reference evidence="2 3" key="1">
    <citation type="submission" date="2018-07" db="EMBL/GenBank/DDBJ databases">
        <title>Genomic Encyclopedia of Type Strains, Phase IV (KMG-IV): sequencing the most valuable type-strain genomes for metagenomic binning, comparative biology and taxonomic classification.</title>
        <authorList>
            <person name="Goeker M."/>
        </authorList>
    </citation>
    <scope>NUCLEOTIDE SEQUENCE [LARGE SCALE GENOMIC DNA]</scope>
    <source>
        <strain evidence="2 3">DSM 44290</strain>
    </source>
</reference>
<protein>
    <recommendedName>
        <fullName evidence="4">DUF5343 domain-containing protein</fullName>
    </recommendedName>
</protein>
<evidence type="ECO:0008006" key="4">
    <source>
        <dbReference type="Google" id="ProtNLM"/>
    </source>
</evidence>
<dbReference type="Pfam" id="PF17278">
    <property type="entry name" value="DUF5343"/>
    <property type="match status" value="1"/>
</dbReference>
<dbReference type="Proteomes" id="UP000254869">
    <property type="component" value="Unassembled WGS sequence"/>
</dbReference>
<name>A0A370IE16_9NOCA</name>
<dbReference type="EMBL" id="QQBC01000001">
    <property type="protein sequence ID" value="RDI68962.1"/>
    <property type="molecule type" value="Genomic_DNA"/>
</dbReference>
<evidence type="ECO:0000313" key="2">
    <source>
        <dbReference type="EMBL" id="RDI68962.1"/>
    </source>
</evidence>
<dbReference type="RefSeq" id="WP_147287817.1">
    <property type="nucleotide sequence ID" value="NZ_QQBC01000001.1"/>
</dbReference>
<organism evidence="2 3">
    <name type="scientific">Nocardia pseudobrasiliensis</name>
    <dbReference type="NCBI Taxonomy" id="45979"/>
    <lineage>
        <taxon>Bacteria</taxon>
        <taxon>Bacillati</taxon>
        <taxon>Actinomycetota</taxon>
        <taxon>Actinomycetes</taxon>
        <taxon>Mycobacteriales</taxon>
        <taxon>Nocardiaceae</taxon>
        <taxon>Nocardia</taxon>
    </lineage>
</organism>
<gene>
    <name evidence="2" type="ORF">DFR76_101499</name>
</gene>
<proteinExistence type="predicted"/>
<feature type="region of interest" description="Disordered" evidence="1">
    <location>
        <begin position="148"/>
        <end position="173"/>
    </location>
</feature>
<evidence type="ECO:0000256" key="1">
    <source>
        <dbReference type="SAM" id="MobiDB-lite"/>
    </source>
</evidence>
<accession>A0A370IE16</accession>
<dbReference type="AlphaFoldDB" id="A0A370IE16"/>
<dbReference type="InterPro" id="IPR035235">
    <property type="entry name" value="DUF5343"/>
</dbReference>
<keyword evidence="3" id="KW-1185">Reference proteome</keyword>
<sequence>MLTGRYLVSTKNLSAVLNKIIEGVAPAKFNAEHLKKIGFASSSDRGIIPLLKDLGFLSSDGTPLQRYHEYRDRSRSRAVMAEALRNAYEDVFHIREIPTSADRPAIEGLFKSKLNSTTKVAKLQAMTFFALLDNADLKAESVNRAVPASLQRTPPENVVDAESENGPEPVTRSTLSTELHYTIQVHLPATKDIEVFNAIFRSLRENLLS</sequence>